<feature type="compositionally biased region" description="Polar residues" evidence="4">
    <location>
        <begin position="245"/>
        <end position="255"/>
    </location>
</feature>
<feature type="region of interest" description="Disordered" evidence="4">
    <location>
        <begin position="2237"/>
        <end position="2555"/>
    </location>
</feature>
<feature type="compositionally biased region" description="Basic and acidic residues" evidence="4">
    <location>
        <begin position="464"/>
        <end position="545"/>
    </location>
</feature>
<sequence>MAADAGNTRAESWDGCDELVGSTSGYYGNSDVASSAKWRNGPAVADAVECSNHLTVFSRYRDGANSHAVFPANPSSSELLDDITSVIAADAGGLSATRHLVNEVRGQRAQVMAGPDTVTLGDERETGGHSRGNSPHAAKRRNEAKQAEMRFASRKNNNDDNNNTVCCNRAVSPSRAGSNQNHNSGGVYHKSTGLRDSPEGSESFMWENCPAPPNSSAGAAASSSRSRGSSSPARSLLTGKPAPVDQTSRGSSSQCHRPVTPDLSAKPAGSMSSSQNSPAHVCHCLIEKTEQMSLEDDLPTVGEKTLDSAEQLPRCAQIPGGANCPADEDLKGKEACLDLTTRSRDPPDGIRSSPVPHSVPRRKQPSPVPGVDGASYASGLSSSNETPATLDRQLSGLTGHSVTLDRQFSGQSGNERTFHRQVSGPALSVETLTSGDEESRRASSASTLEPRGSDDLAAPEEREESLTCKHGADVDPDSISKHGADVDPDSISKHGADVDPDSISKHGADVDPDSISKHGADVDPDSICKHGADVDPDSISKHGADVDPDSISIDGADVDPDSISIDGADVDPDSISKHGADVDPDSISKHGADVDPDSISIDGEGRYEDEICSLDLEDQSMESWDDLGEDELRSKGRGRPSRKPAPRRDKPRLIMAKNAGQSHITENRRLSKLIPVEVVATEPNKLILRLCTTAPTPQTCTSPSPSTSPCGRTSRNISPSASSSCGNFAFHRATSPASNRRSTQCSDGTRLGNSSNIPDLQMLVTTQPAAESASGGSSALQRNAESEWNNYRQPKMTSPASSMFSPADTPSSVVSPAHVTCSGATESTSVTNDTRSSQGNVSNQCSMSTVSPPPTPQEMSVTLASNLSSSTNQSIQVDGPSFGTRNIHSRLVPYSTAQQQQQVALQQQQVPLQQHLQPPDLRETVFLPPVNPPSFQCNTASTSDILISPSHRSASQNNVNYTTDSHAAMDLLDGSQDLLDFITLSSEDNDRQLLQAQTLPSDLFHNEPNQTPFKSRQVFPNTAHQNSQPNTASCGSQALCFQSQNHEPRHSQTLNCAVTYANVPSKERQIFCPEQISSQMQYGAGVPNGPNMPGMPYKIPGNIKSLNQRLVDRENEMQLENLLHDTRSNLLLTSFLPSSAADTATTSQTVLGLSGNPVSVNTDTAKRKVAVRKVNQANTAASSEVLLQMNQASCKTQTGRIYSSQSGQGKVLAMQTFSAPSTTSSYYGSTSQHQNAVYINSKTTAYEHQAPFEPLQDQSPNLVAGQKQQMLPSEMTDSRRGRAGYQNQLGQSYTCKASTSTEDLVASQAPPVSAPLPLAVVGSSSFPVPPNIFHPSQEIRHSLSSADIQNWLDSQPSITDDPCASLPPDFQLDRHPSREIGRTQSEFENAQMPMKMSQAQKILPGSVEDNSPLPPASSGPCFKHVVAPTKTSLEMPVLLEAGCSRTQSKQTELSSSVQGFDLQWLGNSFDPSPYTQCLDSGSLERYRGQKNSLDQYIRNNSTSMESGSGELNWRLGLNVADRAGIPENVACPRDTARLDFVQALSQGHMPPPLTELSHKDVTDALKANSNQQPIQDLKSASSRQLYNRTGAVLGTHPSGNSSSAICQESFINILGKSCEGHITVSGSNHMQIPKLSSHSANSAQSHALQRAQNLPSSGIVATCTASRIMTEHQIIEEMRQPGTSVLHQHAKTPLQTPTLDMAGNISSYPEAQPSRETNHQCELPFGALPTSQTFAMPGPKVSHQVVNLQKNVATFANQDMVRIDENIVQPNPSAALPLSQSNGMYFSKPRGPPSDIEMKSSSLKDMLVSDPRTNQEFEPLHFAFQGINDIQNICRIPQGTDTGVLLQQRGQQPIQGTDTRVLLQQRGQQPIQGTDTGVLLQQRHQQPIQGTDTGVLFQQRHQQPMQGLDARVLAQQQFQQPQLQKCQSHQQHCHQQLDRTHPQPTYKQQSHFQDQQQQRMDRPPFRFALPKELSEDDNEESLNISLPPSTERTYEWVQKQQNQYSNHAMSVEEQEEPIMFAERGQNSSQWQGDPYQGISVQHENQPQQVHQLHILQFQHFEQQQQKQQHQHQIQQQQQPTVAGGSGLKLTKETLKALALSQKQQASQRPRQFLGSSSNLSQGSHQPSQQSCSVAASHKRQASPASARDTTMGSDVPRNQGKPGSQFPTRPRSGGASNLHPGQNQSTLNITNFLDTLNTSNFVENTDHFVEVNMSQSPFQPSKGPNCVNGHLQQDLKWTGQQSGHRPSSSASGSTARGFAQQSTADNLYAFSPQCKHQSGTDRSEDRKRMTSPAPSSGRSRQCSSPCQPCSRSEHRSPSPSPLMARNGSRSPGPNQASAGIKARASSPRPSICRSGHRTPSPAPSRGSSQVSEGGQRQHPQHYHQQQQHFHHHQLQKQHLHYQQQRQQHQHQHQRTPSWTYQWLKDQQQSQQEQPQMMRHQNQTQYNQIQRQQQIHPAHRPSSNQQNVQRPRSDENIIPRGTPDIPKVSQTNHSGAKKSSSTQKSKKNSNSSGGKRSEQGIKVAAKGRDKLAGNQEDSMAITLSSGSDGGRLMLSGDSDLSVERSASLSSGPGNSDLDGETPLHMLCYMDIPTEQIPKIAEPHLHLIDESGNRGETALFVAVQSSRMDVARFLLHHRANPNIHSYSQGSRVDQTCLHEAVTKGDEEMVKLLLTAGHNIKVDSVRPSTGMTPLMLALEYHAHDRKRSTIVKMLIRQGASLSAKDITGKTSLMFAIQSGDVALVELLLQHAGPEVARELVTMTTKHGLSCLHFAAQLQNVSDEDKCRLLRKIILAGGDPSHRNNEGDSAKDYDRKNMEAVLAGLRRA</sequence>
<evidence type="ECO:0000313" key="6">
    <source>
        <dbReference type="Proteomes" id="UP001283361"/>
    </source>
</evidence>
<dbReference type="PANTHER" id="PTHR24189">
    <property type="entry name" value="MYOTROPHIN"/>
    <property type="match status" value="1"/>
</dbReference>
<feature type="compositionally biased region" description="Low complexity" evidence="4">
    <location>
        <begin position="2060"/>
        <end position="2078"/>
    </location>
</feature>
<keyword evidence="6" id="KW-1185">Reference proteome</keyword>
<feature type="repeat" description="ANK" evidence="3">
    <location>
        <begin position="2612"/>
        <end position="2644"/>
    </location>
</feature>
<feature type="compositionally biased region" description="Polar residues" evidence="4">
    <location>
        <begin position="792"/>
        <end position="814"/>
    </location>
</feature>
<accession>A0AAE1B6C8</accession>
<name>A0AAE1B6C8_9GAST</name>
<feature type="compositionally biased region" description="Low complexity" evidence="4">
    <location>
        <begin position="2496"/>
        <end position="2513"/>
    </location>
</feature>
<proteinExistence type="predicted"/>
<dbReference type="InterPro" id="IPR050745">
    <property type="entry name" value="Multifunctional_regulatory"/>
</dbReference>
<feature type="compositionally biased region" description="Basic and acidic residues" evidence="4">
    <location>
        <begin position="2278"/>
        <end position="2288"/>
    </location>
</feature>
<feature type="compositionally biased region" description="Polar residues" evidence="4">
    <location>
        <begin position="2327"/>
        <end position="2337"/>
    </location>
</feature>
<feature type="region of interest" description="Disordered" evidence="4">
    <location>
        <begin position="2060"/>
        <end position="2084"/>
    </location>
</feature>
<evidence type="ECO:0000256" key="4">
    <source>
        <dbReference type="SAM" id="MobiDB-lite"/>
    </source>
</evidence>
<dbReference type="Pfam" id="PF00023">
    <property type="entry name" value="Ank"/>
    <property type="match status" value="1"/>
</dbReference>
<feature type="compositionally biased region" description="Polar residues" evidence="4">
    <location>
        <begin position="2113"/>
        <end position="2133"/>
    </location>
</feature>
<feature type="compositionally biased region" description="Low complexity" evidence="4">
    <location>
        <begin position="2242"/>
        <end position="2259"/>
    </location>
</feature>
<feature type="repeat" description="ANK" evidence="3">
    <location>
        <begin position="2650"/>
        <end position="2682"/>
    </location>
</feature>
<feature type="compositionally biased region" description="Polar residues" evidence="4">
    <location>
        <begin position="378"/>
        <end position="387"/>
    </location>
</feature>
<feature type="compositionally biased region" description="Polar residues" evidence="4">
    <location>
        <begin position="175"/>
        <end position="184"/>
    </location>
</feature>
<evidence type="ECO:0000256" key="2">
    <source>
        <dbReference type="ARBA" id="ARBA00023043"/>
    </source>
</evidence>
<feature type="compositionally biased region" description="Polar residues" evidence="4">
    <location>
        <begin position="2460"/>
        <end position="2469"/>
    </location>
</feature>
<evidence type="ECO:0000256" key="1">
    <source>
        <dbReference type="ARBA" id="ARBA00022737"/>
    </source>
</evidence>
<keyword evidence="1" id="KW-0677">Repeat</keyword>
<dbReference type="SMART" id="SM00248">
    <property type="entry name" value="ANK"/>
    <property type="match status" value="5"/>
</dbReference>
<keyword evidence="2 3" id="KW-0040">ANK repeat</keyword>
<evidence type="ECO:0000256" key="3">
    <source>
        <dbReference type="PROSITE-ProRule" id="PRU00023"/>
    </source>
</evidence>
<feature type="compositionally biased region" description="Basic and acidic residues" evidence="4">
    <location>
        <begin position="335"/>
        <end position="348"/>
    </location>
</feature>
<feature type="region of interest" description="Disordered" evidence="4">
    <location>
        <begin position="1929"/>
        <end position="1961"/>
    </location>
</feature>
<feature type="compositionally biased region" description="Polar residues" evidence="4">
    <location>
        <begin position="822"/>
        <end position="850"/>
    </location>
</feature>
<dbReference type="EMBL" id="JAWDGP010000562">
    <property type="protein sequence ID" value="KAK3799482.1"/>
    <property type="molecule type" value="Genomic_DNA"/>
</dbReference>
<feature type="compositionally biased region" description="Basic and acidic residues" evidence="4">
    <location>
        <begin position="574"/>
        <end position="593"/>
    </location>
</feature>
<feature type="compositionally biased region" description="Polar residues" evidence="4">
    <location>
        <begin position="2534"/>
        <end position="2545"/>
    </location>
</feature>
<feature type="compositionally biased region" description="Basic residues" evidence="4">
    <location>
        <begin position="635"/>
        <end position="645"/>
    </location>
</feature>
<feature type="region of interest" description="Disordered" evidence="4">
    <location>
        <begin position="734"/>
        <end position="756"/>
    </location>
</feature>
<feature type="compositionally biased region" description="Polar residues" evidence="4">
    <location>
        <begin position="395"/>
        <end position="415"/>
    </location>
</feature>
<dbReference type="PROSITE" id="PS50088">
    <property type="entry name" value="ANK_REPEAT"/>
    <property type="match status" value="4"/>
</dbReference>
<feature type="compositionally biased region" description="Low complexity" evidence="4">
    <location>
        <begin position="1948"/>
        <end position="1958"/>
    </location>
</feature>
<feature type="region of interest" description="Disordered" evidence="4">
    <location>
        <begin position="2100"/>
        <end position="2185"/>
    </location>
</feature>
<reference evidence="5" key="1">
    <citation type="journal article" date="2023" name="G3 (Bethesda)">
        <title>A reference genome for the long-term kleptoplast-retaining sea slug Elysia crispata morphotype clarki.</title>
        <authorList>
            <person name="Eastman K.E."/>
            <person name="Pendleton A.L."/>
            <person name="Shaikh M.A."/>
            <person name="Suttiyut T."/>
            <person name="Ogas R."/>
            <person name="Tomko P."/>
            <person name="Gavelis G."/>
            <person name="Widhalm J.R."/>
            <person name="Wisecaver J.H."/>
        </authorList>
    </citation>
    <scope>NUCLEOTIDE SEQUENCE</scope>
    <source>
        <strain evidence="5">ECLA1</strain>
    </source>
</reference>
<feature type="compositionally biased region" description="Basic residues" evidence="4">
    <location>
        <begin position="2388"/>
        <end position="2399"/>
    </location>
</feature>
<feature type="compositionally biased region" description="Low complexity" evidence="4">
    <location>
        <begin position="2420"/>
        <end position="2455"/>
    </location>
</feature>
<evidence type="ECO:0000313" key="5">
    <source>
        <dbReference type="EMBL" id="KAK3799482.1"/>
    </source>
</evidence>
<dbReference type="Gene3D" id="1.25.40.20">
    <property type="entry name" value="Ankyrin repeat-containing domain"/>
    <property type="match status" value="1"/>
</dbReference>
<feature type="repeat" description="ANK" evidence="3">
    <location>
        <begin position="2686"/>
        <end position="2723"/>
    </location>
</feature>
<feature type="region of interest" description="Disordered" evidence="4">
    <location>
        <begin position="792"/>
        <end position="860"/>
    </location>
</feature>
<feature type="region of interest" description="Disordered" evidence="4">
    <location>
        <begin position="335"/>
        <end position="652"/>
    </location>
</feature>
<dbReference type="InterPro" id="IPR036770">
    <property type="entry name" value="Ankyrin_rpt-contain_sf"/>
</dbReference>
<organism evidence="5 6">
    <name type="scientific">Elysia crispata</name>
    <name type="common">lettuce slug</name>
    <dbReference type="NCBI Taxonomy" id="231223"/>
    <lineage>
        <taxon>Eukaryota</taxon>
        <taxon>Metazoa</taxon>
        <taxon>Spiralia</taxon>
        <taxon>Lophotrochozoa</taxon>
        <taxon>Mollusca</taxon>
        <taxon>Gastropoda</taxon>
        <taxon>Heterobranchia</taxon>
        <taxon>Euthyneura</taxon>
        <taxon>Panpulmonata</taxon>
        <taxon>Sacoglossa</taxon>
        <taxon>Placobranchoidea</taxon>
        <taxon>Plakobranchidae</taxon>
        <taxon>Elysia</taxon>
    </lineage>
</organism>
<dbReference type="Pfam" id="PF12796">
    <property type="entry name" value="Ank_2"/>
    <property type="match status" value="1"/>
</dbReference>
<protein>
    <submittedName>
        <fullName evidence="5">Uncharacterized protein</fullName>
    </submittedName>
</protein>
<dbReference type="InterPro" id="IPR002110">
    <property type="entry name" value="Ankyrin_rpt"/>
</dbReference>
<dbReference type="PROSITE" id="PS50297">
    <property type="entry name" value="ANK_REP_REGION"/>
    <property type="match status" value="4"/>
</dbReference>
<comment type="caution">
    <text evidence="5">The sequence shown here is derived from an EMBL/GenBank/DDBJ whole genome shotgun (WGS) entry which is preliminary data.</text>
</comment>
<feature type="compositionally biased region" description="Low complexity" evidence="4">
    <location>
        <begin position="214"/>
        <end position="235"/>
    </location>
</feature>
<feature type="compositionally biased region" description="Low complexity" evidence="4">
    <location>
        <begin position="2298"/>
        <end position="2310"/>
    </location>
</feature>
<feature type="compositionally biased region" description="Polar residues" evidence="4">
    <location>
        <begin position="2365"/>
        <end position="2374"/>
    </location>
</feature>
<feature type="repeat" description="ANK" evidence="3">
    <location>
        <begin position="2724"/>
        <end position="2747"/>
    </location>
</feature>
<feature type="compositionally biased region" description="Polar residues" evidence="4">
    <location>
        <begin position="735"/>
        <end position="756"/>
    </location>
</feature>
<feature type="compositionally biased region" description="Acidic residues" evidence="4">
    <location>
        <begin position="610"/>
        <end position="629"/>
    </location>
</feature>
<dbReference type="PANTHER" id="PTHR24189:SF50">
    <property type="entry name" value="ANKYRIN REPEAT AND SOCS BOX PROTEIN 2"/>
    <property type="match status" value="1"/>
</dbReference>
<dbReference type="Proteomes" id="UP001283361">
    <property type="component" value="Unassembled WGS sequence"/>
</dbReference>
<feature type="region of interest" description="Disordered" evidence="4">
    <location>
        <begin position="109"/>
        <end position="277"/>
    </location>
</feature>
<gene>
    <name evidence="5" type="ORF">RRG08_056606</name>
</gene>
<dbReference type="SUPFAM" id="SSF48403">
    <property type="entry name" value="Ankyrin repeat"/>
    <property type="match status" value="1"/>
</dbReference>